<name>A0AAX4Q4Z2_9CAUD</name>
<keyword evidence="2" id="KW-1185">Reference proteome</keyword>
<protein>
    <submittedName>
        <fullName evidence="1">Uncharacterized protein</fullName>
    </submittedName>
</protein>
<organism evidence="1 2">
    <name type="scientific">Enterobacter phage KKP_3711</name>
    <dbReference type="NCBI Taxonomy" id="3109398"/>
    <lineage>
        <taxon>Viruses</taxon>
        <taxon>Duplodnaviria</taxon>
        <taxon>Heunggongvirae</taxon>
        <taxon>Uroviricota</taxon>
        <taxon>Caudoviricetes</taxon>
        <taxon>Demerecviridae</taxon>
        <taxon>Markadamsvirinae</taxon>
    </lineage>
</organism>
<accession>A0AAX4Q4Z2</accession>
<evidence type="ECO:0000313" key="1">
    <source>
        <dbReference type="EMBL" id="XAG95778.1"/>
    </source>
</evidence>
<reference evidence="1 2" key="1">
    <citation type="submission" date="2024-04" db="EMBL/GenBank/DDBJ databases">
        <authorList>
            <person name="Wojcicki M."/>
            <person name="Srednicka P."/>
            <person name="Shymialevich D."/>
            <person name="Sokolowska B."/>
        </authorList>
    </citation>
    <scope>NUCLEOTIDE SEQUENCE [LARGE SCALE GENOMIC DNA]</scope>
</reference>
<proteinExistence type="predicted"/>
<dbReference type="EMBL" id="PP579741">
    <property type="protein sequence ID" value="XAG95778.1"/>
    <property type="molecule type" value="Genomic_DNA"/>
</dbReference>
<evidence type="ECO:0000313" key="2">
    <source>
        <dbReference type="Proteomes" id="UP001437386"/>
    </source>
</evidence>
<gene>
    <name evidence="1" type="ORF">U7154_000011</name>
</gene>
<dbReference type="Proteomes" id="UP001437386">
    <property type="component" value="Segment"/>
</dbReference>
<sequence length="122" mass="13661">MAKDKSSIPAFFWHMLSETAISLGWDMEDDEAMYTLLQPHHHEVMFSLKGREGTAVTVADLVELSKGNLDNANFKTFATGLLELVKNDKDTELTDATPMMVSMHSGSSDYFTYEMLKDYVGA</sequence>